<dbReference type="Proteomes" id="UP000095283">
    <property type="component" value="Unplaced"/>
</dbReference>
<accession>A0A1I7WL91</accession>
<keyword evidence="1" id="KW-1185">Reference proteome</keyword>
<dbReference type="WBParaSite" id="Hba_05828">
    <property type="protein sequence ID" value="Hba_05828"/>
    <property type="gene ID" value="Hba_05828"/>
</dbReference>
<dbReference type="AlphaFoldDB" id="A0A1I7WL91"/>
<sequence length="21" mass="2457">MIKLTIFSKTKLLIYLLFSLA</sequence>
<reference evidence="2" key="1">
    <citation type="submission" date="2016-11" db="UniProtKB">
        <authorList>
            <consortium name="WormBaseParasite"/>
        </authorList>
    </citation>
    <scope>IDENTIFICATION</scope>
</reference>
<protein>
    <submittedName>
        <fullName evidence="2">Uncharacterized protein</fullName>
    </submittedName>
</protein>
<evidence type="ECO:0000313" key="2">
    <source>
        <dbReference type="WBParaSite" id="Hba_05828"/>
    </source>
</evidence>
<name>A0A1I7WL91_HETBA</name>
<organism evidence="1 2">
    <name type="scientific">Heterorhabditis bacteriophora</name>
    <name type="common">Entomopathogenic nematode worm</name>
    <dbReference type="NCBI Taxonomy" id="37862"/>
    <lineage>
        <taxon>Eukaryota</taxon>
        <taxon>Metazoa</taxon>
        <taxon>Ecdysozoa</taxon>
        <taxon>Nematoda</taxon>
        <taxon>Chromadorea</taxon>
        <taxon>Rhabditida</taxon>
        <taxon>Rhabditina</taxon>
        <taxon>Rhabditomorpha</taxon>
        <taxon>Strongyloidea</taxon>
        <taxon>Heterorhabditidae</taxon>
        <taxon>Heterorhabditis</taxon>
    </lineage>
</organism>
<evidence type="ECO:0000313" key="1">
    <source>
        <dbReference type="Proteomes" id="UP000095283"/>
    </source>
</evidence>
<proteinExistence type="predicted"/>